<protein>
    <submittedName>
        <fullName evidence="1">Uncharacterized protein</fullName>
    </submittedName>
</protein>
<dbReference type="RefSeq" id="WP_114496481.1">
    <property type="nucleotide sequence ID" value="NZ_QPJW01000003.1"/>
</dbReference>
<name>A0A369BIJ7_9BACL</name>
<evidence type="ECO:0000313" key="2">
    <source>
        <dbReference type="Proteomes" id="UP000253090"/>
    </source>
</evidence>
<proteinExistence type="predicted"/>
<organism evidence="1 2">
    <name type="scientific">Fontibacillus phaseoli</name>
    <dbReference type="NCBI Taxonomy" id="1416533"/>
    <lineage>
        <taxon>Bacteria</taxon>
        <taxon>Bacillati</taxon>
        <taxon>Bacillota</taxon>
        <taxon>Bacilli</taxon>
        <taxon>Bacillales</taxon>
        <taxon>Paenibacillaceae</taxon>
        <taxon>Fontibacillus</taxon>
    </lineage>
</organism>
<dbReference type="AlphaFoldDB" id="A0A369BIJ7"/>
<accession>A0A369BIJ7</accession>
<comment type="caution">
    <text evidence="1">The sequence shown here is derived from an EMBL/GenBank/DDBJ whole genome shotgun (WGS) entry which is preliminary data.</text>
</comment>
<evidence type="ECO:0000313" key="1">
    <source>
        <dbReference type="EMBL" id="RCX20396.1"/>
    </source>
</evidence>
<dbReference type="Proteomes" id="UP000253090">
    <property type="component" value="Unassembled WGS sequence"/>
</dbReference>
<dbReference type="EMBL" id="QPJW01000003">
    <property type="protein sequence ID" value="RCX20396.1"/>
    <property type="molecule type" value="Genomic_DNA"/>
</dbReference>
<dbReference type="OrthoDB" id="1775172at2"/>
<gene>
    <name evidence="1" type="ORF">DFP94_103121</name>
</gene>
<reference evidence="1 2" key="1">
    <citation type="submission" date="2018-07" db="EMBL/GenBank/DDBJ databases">
        <title>Genomic Encyclopedia of Type Strains, Phase III (KMG-III): the genomes of soil and plant-associated and newly described type strains.</title>
        <authorList>
            <person name="Whitman W."/>
        </authorList>
    </citation>
    <scope>NUCLEOTIDE SEQUENCE [LARGE SCALE GENOMIC DNA]</scope>
    <source>
        <strain evidence="1 2">CECT 8333</strain>
    </source>
</reference>
<sequence>MANYFIAVNKSGSTLTVKNWNGTSTIGKINARECFGIQGADEGSSYDIRFRNSSGQIVDGYIDLEEVNFNSAAVTPISDYPNSTINLWDYLAGANKAHHVYNTRKALTVYDAGGQVWGSVAANAAVAAKATYEGQNGVNHSDWLQINYIKSSSGIWTSINNALGFVPMLSEGSLYNTIAVYGSW</sequence>
<keyword evidence="2" id="KW-1185">Reference proteome</keyword>